<accession>A0AA39XW64</accession>
<name>A0AA39XW64_9PEZI</name>
<dbReference type="EMBL" id="JAULSV010000006">
    <property type="protein sequence ID" value="KAK0641384.1"/>
    <property type="molecule type" value="Genomic_DNA"/>
</dbReference>
<evidence type="ECO:0000313" key="4">
    <source>
        <dbReference type="Proteomes" id="UP001174936"/>
    </source>
</evidence>
<evidence type="ECO:0000256" key="1">
    <source>
        <dbReference type="SAM" id="MobiDB-lite"/>
    </source>
</evidence>
<evidence type="ECO:0000256" key="2">
    <source>
        <dbReference type="SAM" id="SignalP"/>
    </source>
</evidence>
<dbReference type="AlphaFoldDB" id="A0AA39XW64"/>
<dbReference type="Proteomes" id="UP001174936">
    <property type="component" value="Unassembled WGS sequence"/>
</dbReference>
<feature type="signal peptide" evidence="2">
    <location>
        <begin position="1"/>
        <end position="20"/>
    </location>
</feature>
<evidence type="ECO:0000313" key="3">
    <source>
        <dbReference type="EMBL" id="KAK0641384.1"/>
    </source>
</evidence>
<feature type="region of interest" description="Disordered" evidence="1">
    <location>
        <begin position="95"/>
        <end position="121"/>
    </location>
</feature>
<feature type="compositionally biased region" description="Polar residues" evidence="1">
    <location>
        <begin position="95"/>
        <end position="106"/>
    </location>
</feature>
<proteinExistence type="predicted"/>
<gene>
    <name evidence="3" type="ORF">B0T16DRAFT_419752</name>
</gene>
<reference evidence="3" key="1">
    <citation type="submission" date="2023-06" db="EMBL/GenBank/DDBJ databases">
        <title>Genome-scale phylogeny and comparative genomics of the fungal order Sordariales.</title>
        <authorList>
            <consortium name="Lawrence Berkeley National Laboratory"/>
            <person name="Hensen N."/>
            <person name="Bonometti L."/>
            <person name="Westerberg I."/>
            <person name="Brannstrom I.O."/>
            <person name="Guillou S."/>
            <person name="Cros-Aarteil S."/>
            <person name="Calhoun S."/>
            <person name="Haridas S."/>
            <person name="Kuo A."/>
            <person name="Mondo S."/>
            <person name="Pangilinan J."/>
            <person name="Riley R."/>
            <person name="Labutti K."/>
            <person name="Andreopoulos B."/>
            <person name="Lipzen A."/>
            <person name="Chen C."/>
            <person name="Yanf M."/>
            <person name="Daum C."/>
            <person name="Ng V."/>
            <person name="Clum A."/>
            <person name="Steindorff A."/>
            <person name="Ohm R."/>
            <person name="Martin F."/>
            <person name="Silar P."/>
            <person name="Natvig D."/>
            <person name="Lalanne C."/>
            <person name="Gautier V."/>
            <person name="Ament-Velasquez S.L."/>
            <person name="Kruys A."/>
            <person name="Hutchinson M.I."/>
            <person name="Powell A.J."/>
            <person name="Barry K."/>
            <person name="Miller A.N."/>
            <person name="Grigoriev I.V."/>
            <person name="Debuchy R."/>
            <person name="Gladieux P."/>
            <person name="Thoren M.H."/>
            <person name="Johannesson H."/>
        </authorList>
    </citation>
    <scope>NUCLEOTIDE SEQUENCE</scope>
    <source>
        <strain evidence="3">SMH2532-1</strain>
    </source>
</reference>
<organism evidence="3 4">
    <name type="scientific">Cercophora newfieldiana</name>
    <dbReference type="NCBI Taxonomy" id="92897"/>
    <lineage>
        <taxon>Eukaryota</taxon>
        <taxon>Fungi</taxon>
        <taxon>Dikarya</taxon>
        <taxon>Ascomycota</taxon>
        <taxon>Pezizomycotina</taxon>
        <taxon>Sordariomycetes</taxon>
        <taxon>Sordariomycetidae</taxon>
        <taxon>Sordariales</taxon>
        <taxon>Lasiosphaeriaceae</taxon>
        <taxon>Cercophora</taxon>
    </lineage>
</organism>
<sequence>MMRLLTLVLAVSIHSAAVSGAATIRPPYEDIFLTKTIATPKAEKTANPSASLASSLEFEQFSSCVSWQVESGSSVNSALKTCYLDYYPLFKPKSGTNPPTDCTWSGSGMKHPEGGNAMDTR</sequence>
<feature type="chain" id="PRO_5041271648" evidence="2">
    <location>
        <begin position="21"/>
        <end position="121"/>
    </location>
</feature>
<keyword evidence="4" id="KW-1185">Reference proteome</keyword>
<keyword evidence="2" id="KW-0732">Signal</keyword>
<protein>
    <submittedName>
        <fullName evidence="3">Uncharacterized protein</fullName>
    </submittedName>
</protein>
<comment type="caution">
    <text evidence="3">The sequence shown here is derived from an EMBL/GenBank/DDBJ whole genome shotgun (WGS) entry which is preliminary data.</text>
</comment>